<dbReference type="Pfam" id="PF09413">
    <property type="entry name" value="DUF2007"/>
    <property type="match status" value="1"/>
</dbReference>
<evidence type="ECO:0000313" key="3">
    <source>
        <dbReference type="EMBL" id="SCC82126.1"/>
    </source>
</evidence>
<dbReference type="PATRIC" id="fig|1653334.4.peg.269"/>
<protein>
    <submittedName>
        <fullName evidence="3">Signal transducing protein</fullName>
    </submittedName>
</protein>
<evidence type="ECO:0000313" key="5">
    <source>
        <dbReference type="Proteomes" id="UP000182800"/>
    </source>
</evidence>
<reference evidence="2 4" key="1">
    <citation type="submission" date="2015-09" db="EMBL/GenBank/DDBJ databases">
        <title>Identification and resolution of microdiversity through metagenomic sequencing of parallel consortia.</title>
        <authorList>
            <person name="Nelson W.C."/>
            <person name="Romine M.F."/>
            <person name="Lindemann S.R."/>
        </authorList>
    </citation>
    <scope>NUCLEOTIDE SEQUENCE [LARGE SCALE GENOMIC DNA]</scope>
    <source>
        <strain evidence="2">HL-109</strain>
    </source>
</reference>
<dbReference type="STRING" id="1653334.GA0071312_3102"/>
<dbReference type="EMBL" id="FMBM01000002">
    <property type="protein sequence ID" value="SCC82126.1"/>
    <property type="molecule type" value="Genomic_DNA"/>
</dbReference>
<reference evidence="3 5" key="2">
    <citation type="submission" date="2016-08" db="EMBL/GenBank/DDBJ databases">
        <authorList>
            <person name="Varghese N."/>
            <person name="Submissions Spin"/>
        </authorList>
    </citation>
    <scope>NUCLEOTIDE SEQUENCE [LARGE SCALE GENOMIC DNA]</scope>
    <source>
        <strain evidence="3 5">HL-109</strain>
    </source>
</reference>
<dbReference type="Gene3D" id="3.30.70.790">
    <property type="entry name" value="UreE, C-terminal domain"/>
    <property type="match status" value="1"/>
</dbReference>
<evidence type="ECO:0000313" key="2">
    <source>
        <dbReference type="EMBL" id="KPQ09808.1"/>
    </source>
</evidence>
<dbReference type="RefSeq" id="WP_074446248.1">
    <property type="nucleotide sequence ID" value="NZ_FMBM01000002.1"/>
</dbReference>
<dbReference type="EMBL" id="LJSX01000021">
    <property type="protein sequence ID" value="KPQ09808.1"/>
    <property type="molecule type" value="Genomic_DNA"/>
</dbReference>
<dbReference type="InterPro" id="IPR011322">
    <property type="entry name" value="N-reg_PII-like_a/b"/>
</dbReference>
<dbReference type="InterPro" id="IPR018551">
    <property type="entry name" value="DUF2007"/>
</dbReference>
<keyword evidence="5" id="KW-1185">Reference proteome</keyword>
<dbReference type="AlphaFoldDB" id="A0A0P7Y6E1"/>
<accession>A0A0P7Y6E1</accession>
<dbReference type="Proteomes" id="UP000182800">
    <property type="component" value="Unassembled WGS sequence"/>
</dbReference>
<sequence>MVELIRANDPVLLSFAESLLADAGFNVLLVDTHMSVLEGSIGAIPRRLLVVEDEADGARRLLRDAGLADELRDPP</sequence>
<evidence type="ECO:0000313" key="4">
    <source>
        <dbReference type="Proteomes" id="UP000050497"/>
    </source>
</evidence>
<dbReference type="SUPFAM" id="SSF54913">
    <property type="entry name" value="GlnB-like"/>
    <property type="match status" value="1"/>
</dbReference>
<dbReference type="OrthoDB" id="5297170at2"/>
<organism evidence="2 4">
    <name type="scientific">Saliniramus fredricksonii</name>
    <dbReference type="NCBI Taxonomy" id="1653334"/>
    <lineage>
        <taxon>Bacteria</taxon>
        <taxon>Pseudomonadati</taxon>
        <taxon>Pseudomonadota</taxon>
        <taxon>Alphaproteobacteria</taxon>
        <taxon>Hyphomicrobiales</taxon>
        <taxon>Salinarimonadaceae</taxon>
        <taxon>Saliniramus</taxon>
    </lineage>
</organism>
<feature type="domain" description="DUF2007" evidence="1">
    <location>
        <begin position="1"/>
        <end position="66"/>
    </location>
</feature>
<evidence type="ECO:0000259" key="1">
    <source>
        <dbReference type="Pfam" id="PF09413"/>
    </source>
</evidence>
<dbReference type="Proteomes" id="UP000050497">
    <property type="component" value="Unassembled WGS sequence"/>
</dbReference>
<comment type="caution">
    <text evidence="2">The sequence shown here is derived from an EMBL/GenBank/DDBJ whole genome shotgun (WGS) entry which is preliminary data.</text>
</comment>
<proteinExistence type="predicted"/>
<name>A0A0P7Y6E1_9HYPH</name>
<gene>
    <name evidence="3" type="ORF">GA0071312_3102</name>
    <name evidence="2" type="ORF">HLUCCO17_12995</name>
</gene>